<dbReference type="InterPro" id="IPR050491">
    <property type="entry name" value="AmpC-like"/>
</dbReference>
<sequence>MSESRFTPIDRRRFLAALLAGSSGLSWSASTGSGAAARADPPASASATALLPDTDAHVRAIRDALTPQIIKAQARFKIPALSLALVNADRVLWAEGYGQADVEAGIAATAATRYRAGSLAKPLTAVAVMQLVESGRIDLDQPLSAYLEGFSVRTRTDDPNAPVRVRSLLCHHSGLPTDLTKGMWTDESFTRVVESLREEYAAFPPELVFSYSNLGYSLLGHLVETVSGQPFERYMDAHVLGPLRMTDTRFLARASTASARGYREGASIPLLPVRDLPAHGIETSAADLSRLMCALLGGGQLDGHQILAPSTVEAMSEVQNPDNLLDMEIFNGLGWFLEQDTIPSCGRVLRHGATTPGFAGECILLPEEGLGIAVLANADGARRVIKRLAEETLSRVLSAAPQPVSAQLFLAPAERSPGPAPVAALEGDYATDLGLIAFRPEQATLCACLSGDTFGLVPLPEGWFGIAPESVETLPPAFRPLADMQFQTQHRDGREVVIARRGDREMLLGEKAPAPETSPSWRARVGAYVILNADPGFPLVDVELKLREGHLCFSYRMPYLSAAAIQVPLRAVSENEAIILGLGRTRGETLQMIRDDDGEERLRFSGLIGRRTKPAPGTGEGA</sequence>
<dbReference type="SUPFAM" id="SSF56601">
    <property type="entry name" value="beta-lactamase/transpeptidase-like"/>
    <property type="match status" value="1"/>
</dbReference>
<dbReference type="EMBL" id="AFWV01000005">
    <property type="protein sequence ID" value="EGV19017.1"/>
    <property type="molecule type" value="Genomic_DNA"/>
</dbReference>
<dbReference type="InterPro" id="IPR012338">
    <property type="entry name" value="Beta-lactam/transpept-like"/>
</dbReference>
<gene>
    <name evidence="2" type="ORF">ThimaDRAFT_1821</name>
</gene>
<organism evidence="2 3">
    <name type="scientific">Thiocapsa marina 5811</name>
    <dbReference type="NCBI Taxonomy" id="768671"/>
    <lineage>
        <taxon>Bacteria</taxon>
        <taxon>Pseudomonadati</taxon>
        <taxon>Pseudomonadota</taxon>
        <taxon>Gammaproteobacteria</taxon>
        <taxon>Chromatiales</taxon>
        <taxon>Chromatiaceae</taxon>
        <taxon>Thiocapsa</taxon>
    </lineage>
</organism>
<dbReference type="STRING" id="768671.ThimaDRAFT_1821"/>
<keyword evidence="3" id="KW-1185">Reference proteome</keyword>
<dbReference type="eggNOG" id="COG1680">
    <property type="taxonomic scope" value="Bacteria"/>
</dbReference>
<proteinExistence type="predicted"/>
<dbReference type="PROSITE" id="PS51318">
    <property type="entry name" value="TAT"/>
    <property type="match status" value="1"/>
</dbReference>
<feature type="domain" description="Beta-lactamase-related" evidence="1">
    <location>
        <begin position="76"/>
        <end position="381"/>
    </location>
</feature>
<reference evidence="2 3" key="1">
    <citation type="submission" date="2011-06" db="EMBL/GenBank/DDBJ databases">
        <title>The draft genome of Thiocapsa marina 5811.</title>
        <authorList>
            <consortium name="US DOE Joint Genome Institute (JGI-PGF)"/>
            <person name="Lucas S."/>
            <person name="Han J."/>
            <person name="Cheng J.-F."/>
            <person name="Goodwin L."/>
            <person name="Pitluck S."/>
            <person name="Peters L."/>
            <person name="Land M.L."/>
            <person name="Hauser L."/>
            <person name="Vogl K."/>
            <person name="Liu Z."/>
            <person name="Imhoff J."/>
            <person name="Thiel V."/>
            <person name="Frigaard N.-U."/>
            <person name="Bryant D."/>
            <person name="Woyke T.J."/>
        </authorList>
    </citation>
    <scope>NUCLEOTIDE SEQUENCE [LARGE SCALE GENOMIC DNA]</scope>
    <source>
        <strain evidence="2 3">5811</strain>
    </source>
</reference>
<dbReference type="AlphaFoldDB" id="F9UA69"/>
<accession>F9UA69</accession>
<dbReference type="OrthoDB" id="9799367at2"/>
<dbReference type="RefSeq" id="WP_007192697.1">
    <property type="nucleotide sequence ID" value="NZ_AFWV01000005.1"/>
</dbReference>
<dbReference type="PANTHER" id="PTHR46825:SF9">
    <property type="entry name" value="BETA-LACTAMASE-RELATED DOMAIN-CONTAINING PROTEIN"/>
    <property type="match status" value="1"/>
</dbReference>
<protein>
    <submittedName>
        <fullName evidence="2">Beta-lactamase</fullName>
    </submittedName>
</protein>
<evidence type="ECO:0000259" key="1">
    <source>
        <dbReference type="Pfam" id="PF00144"/>
    </source>
</evidence>
<dbReference type="PANTHER" id="PTHR46825">
    <property type="entry name" value="D-ALANYL-D-ALANINE-CARBOXYPEPTIDASE/ENDOPEPTIDASE AMPH"/>
    <property type="match status" value="1"/>
</dbReference>
<evidence type="ECO:0000313" key="2">
    <source>
        <dbReference type="EMBL" id="EGV19017.1"/>
    </source>
</evidence>
<dbReference type="Gene3D" id="3.40.710.10">
    <property type="entry name" value="DD-peptidase/beta-lactamase superfamily"/>
    <property type="match status" value="1"/>
</dbReference>
<dbReference type="InterPro" id="IPR006311">
    <property type="entry name" value="TAT_signal"/>
</dbReference>
<dbReference type="Proteomes" id="UP000005459">
    <property type="component" value="Unassembled WGS sequence"/>
</dbReference>
<dbReference type="Pfam" id="PF00144">
    <property type="entry name" value="Beta-lactamase"/>
    <property type="match status" value="1"/>
</dbReference>
<evidence type="ECO:0000313" key="3">
    <source>
        <dbReference type="Proteomes" id="UP000005459"/>
    </source>
</evidence>
<name>F9UA69_9GAMM</name>
<dbReference type="InterPro" id="IPR001466">
    <property type="entry name" value="Beta-lactam-related"/>
</dbReference>